<feature type="region of interest" description="Disordered" evidence="1">
    <location>
        <begin position="1"/>
        <end position="123"/>
    </location>
</feature>
<keyword evidence="3" id="KW-1185">Reference proteome</keyword>
<feature type="compositionally biased region" description="Basic and acidic residues" evidence="1">
    <location>
        <begin position="70"/>
        <end position="83"/>
    </location>
</feature>
<feature type="compositionally biased region" description="Basic and acidic residues" evidence="1">
    <location>
        <begin position="92"/>
        <end position="103"/>
    </location>
</feature>
<protein>
    <submittedName>
        <fullName evidence="2">Uncharacterized protein</fullName>
    </submittedName>
</protein>
<dbReference type="EMBL" id="BAAFGZ010000292">
    <property type="protein sequence ID" value="GAB0137562.1"/>
    <property type="molecule type" value="Genomic_DNA"/>
</dbReference>
<evidence type="ECO:0000256" key="1">
    <source>
        <dbReference type="SAM" id="MobiDB-lite"/>
    </source>
</evidence>
<organism evidence="2 3">
    <name type="scientific">Epichloe bromicola</name>
    <dbReference type="NCBI Taxonomy" id="79588"/>
    <lineage>
        <taxon>Eukaryota</taxon>
        <taxon>Fungi</taxon>
        <taxon>Dikarya</taxon>
        <taxon>Ascomycota</taxon>
        <taxon>Pezizomycotina</taxon>
        <taxon>Sordariomycetes</taxon>
        <taxon>Hypocreomycetidae</taxon>
        <taxon>Hypocreales</taxon>
        <taxon>Clavicipitaceae</taxon>
        <taxon>Epichloe</taxon>
    </lineage>
</organism>
<feature type="region of interest" description="Disordered" evidence="1">
    <location>
        <begin position="308"/>
        <end position="356"/>
    </location>
</feature>
<feature type="compositionally biased region" description="Low complexity" evidence="1">
    <location>
        <begin position="27"/>
        <end position="45"/>
    </location>
</feature>
<dbReference type="Proteomes" id="UP001562357">
    <property type="component" value="Unassembled WGS sequence"/>
</dbReference>
<gene>
    <name evidence="2" type="primary">g5822</name>
    <name evidence="2" type="ORF">EsDP_00005822</name>
</gene>
<name>A0ABQ0CVT6_9HYPO</name>
<reference evidence="3" key="1">
    <citation type="submission" date="2024-06" db="EMBL/GenBank/DDBJ databases">
        <title>Draft Genome Sequences of Epichloe bromicola Strains Isolated from Elymus ciliaris.</title>
        <authorList>
            <consortium name="Epichloe bromicola genome sequencing consortium"/>
            <person name="Miura A."/>
            <person name="Imano S."/>
            <person name="Ashida A."/>
            <person name="Sato I."/>
            <person name="Chiba S."/>
            <person name="Tanaka A."/>
            <person name="Camagna M."/>
            <person name="Takemoto D."/>
        </authorList>
    </citation>
    <scope>NUCLEOTIDE SEQUENCE [LARGE SCALE GENOMIC DNA]</scope>
    <source>
        <strain evidence="3">DP</strain>
    </source>
</reference>
<proteinExistence type="predicted"/>
<comment type="caution">
    <text evidence="2">The sequence shown here is derived from an EMBL/GenBank/DDBJ whole genome shotgun (WGS) entry which is preliminary data.</text>
</comment>
<feature type="compositionally biased region" description="Pro residues" evidence="1">
    <location>
        <begin position="107"/>
        <end position="116"/>
    </location>
</feature>
<evidence type="ECO:0000313" key="3">
    <source>
        <dbReference type="Proteomes" id="UP001562357"/>
    </source>
</evidence>
<evidence type="ECO:0000313" key="2">
    <source>
        <dbReference type="EMBL" id="GAB0137562.1"/>
    </source>
</evidence>
<feature type="compositionally biased region" description="Low complexity" evidence="1">
    <location>
        <begin position="308"/>
        <end position="344"/>
    </location>
</feature>
<accession>A0ABQ0CVT6</accession>
<sequence length="483" mass="53194">MAVMSSIRPRAQDSRTHMSTSEPIPNSPQSSYSSSISSARTSELSGAYVLSRTGDVPLSYCSGSAWSSSRPREEVEDAQKKDGGAYSHQGGRRQEQERERTDRGPSSSPPPPPLPPTITYFPPSPSASLLSVNTYDSRFSENGLDNEFVDGLEAALSDQEPEAQRLHAAEDHAIPEVLRSYCPGPTDPSLRPSDPRSFGLLFPSQNRLSIRHDDTTSDGNMNLRVDTVTSSMGGSREPRRPATVQLFHLRMHDLSDRHFSLRRYCRDSGREVCFSKRAYASTSAASRHGIQQSVSSALRSVKAPFRRSNASNSSCFSLKSSSSTRRPSTASAVTSKFSASSTSGGTDGTDGRSARLAVKSPPSVLVPTDKIKLEFGNYARVEVSRRNSKLYGFEWWGHTYTWKRAVDKELSTFSFHLMRDDKHEAIAHIVQEVQSPSQIDAERRAGGWIPPCYMWISDRSAVDAMTDVAEYVGKPLLIPSIMV</sequence>